<dbReference type="KEGG" id="foc:113212113"/>
<keyword evidence="1" id="KW-0732">Signal</keyword>
<sequence length="107" mass="11419">MKTVMRTTLLACMLLAALQFAQAMPSLSAGLTETKAANNPSPKCIADVLSKSSTDVQSIIIGCIELAREHEASVPFALEFPLCVTMAVGGDAVRIAMDIYEKCWLGQ</sequence>
<evidence type="ECO:0000313" key="3">
    <source>
        <dbReference type="RefSeq" id="XP_026286488.1"/>
    </source>
</evidence>
<feature type="signal peptide" evidence="1">
    <location>
        <begin position="1"/>
        <end position="23"/>
    </location>
</feature>
<organism evidence="2 3">
    <name type="scientific">Frankliniella occidentalis</name>
    <name type="common">Western flower thrips</name>
    <name type="synonym">Euthrips occidentalis</name>
    <dbReference type="NCBI Taxonomy" id="133901"/>
    <lineage>
        <taxon>Eukaryota</taxon>
        <taxon>Metazoa</taxon>
        <taxon>Ecdysozoa</taxon>
        <taxon>Arthropoda</taxon>
        <taxon>Hexapoda</taxon>
        <taxon>Insecta</taxon>
        <taxon>Pterygota</taxon>
        <taxon>Neoptera</taxon>
        <taxon>Paraneoptera</taxon>
        <taxon>Thysanoptera</taxon>
        <taxon>Terebrantia</taxon>
        <taxon>Thripoidea</taxon>
        <taxon>Thripidae</taxon>
        <taxon>Frankliniella</taxon>
    </lineage>
</organism>
<feature type="chain" id="PRO_5026823307" evidence="1">
    <location>
        <begin position="24"/>
        <end position="107"/>
    </location>
</feature>
<protein>
    <submittedName>
        <fullName evidence="3">Uncharacterized protein LOC113212113</fullName>
    </submittedName>
</protein>
<dbReference type="Proteomes" id="UP000504606">
    <property type="component" value="Unplaced"/>
</dbReference>
<dbReference type="AlphaFoldDB" id="A0A6J1SZW7"/>
<dbReference type="GeneID" id="113212113"/>
<accession>A0A6J1SZW7</accession>
<evidence type="ECO:0000313" key="2">
    <source>
        <dbReference type="Proteomes" id="UP000504606"/>
    </source>
</evidence>
<keyword evidence="2" id="KW-1185">Reference proteome</keyword>
<dbReference type="RefSeq" id="XP_026286488.1">
    <property type="nucleotide sequence ID" value="XM_026430703.2"/>
</dbReference>
<evidence type="ECO:0000256" key="1">
    <source>
        <dbReference type="SAM" id="SignalP"/>
    </source>
</evidence>
<proteinExistence type="predicted"/>
<name>A0A6J1SZW7_FRAOC</name>
<reference evidence="3" key="1">
    <citation type="submission" date="2025-08" db="UniProtKB">
        <authorList>
            <consortium name="RefSeq"/>
        </authorList>
    </citation>
    <scope>IDENTIFICATION</scope>
    <source>
        <tissue evidence="3">Whole organism</tissue>
    </source>
</reference>
<gene>
    <name evidence="3" type="primary">LOC113212113</name>
</gene>